<keyword evidence="7" id="KW-1185">Reference proteome</keyword>
<comment type="similarity">
    <text evidence="2">Belongs to the HPF/YfiA ribosome-associated protein family. Short HPF subfamily.</text>
</comment>
<dbReference type="CDD" id="cd00552">
    <property type="entry name" value="RaiA"/>
    <property type="match status" value="1"/>
</dbReference>
<evidence type="ECO:0000313" key="7">
    <source>
        <dbReference type="Proteomes" id="UP001224392"/>
    </source>
</evidence>
<reference evidence="6 7" key="1">
    <citation type="submission" date="2023-04" db="EMBL/GenBank/DDBJ databases">
        <title>Marinobulbifer ophiurae gen. nov., sp. Nov., isolate from tissue of brittle star Ophioplocus japonicus.</title>
        <authorList>
            <person name="Kawano K."/>
            <person name="Sawayama S."/>
            <person name="Nakagawa S."/>
        </authorList>
    </citation>
    <scope>NUCLEOTIDE SEQUENCE [LARGE SCALE GENOMIC DNA]</scope>
    <source>
        <strain evidence="6 7">NKW57</strain>
    </source>
</reference>
<name>A0ABQ6LWW2_9GAMM</name>
<dbReference type="PANTHER" id="PTHR33231:SF1">
    <property type="entry name" value="30S RIBOSOMAL PROTEIN"/>
    <property type="match status" value="1"/>
</dbReference>
<accession>A0ABQ6LWW2</accession>
<dbReference type="RefSeq" id="WP_285763141.1">
    <property type="nucleotide sequence ID" value="NZ_BSYJ01000002.1"/>
</dbReference>
<evidence type="ECO:0000313" key="6">
    <source>
        <dbReference type="EMBL" id="GMG86598.1"/>
    </source>
</evidence>
<gene>
    <name evidence="6" type="primary">hpf</name>
    <name evidence="6" type="ORF">MNKW57_09190</name>
</gene>
<evidence type="ECO:0000256" key="5">
    <source>
        <dbReference type="ARBA" id="ARBA00041319"/>
    </source>
</evidence>
<dbReference type="NCBIfam" id="TIGR00741">
    <property type="entry name" value="yfiA"/>
    <property type="match status" value="1"/>
</dbReference>
<dbReference type="EMBL" id="BSYJ01000002">
    <property type="protein sequence ID" value="GMG86598.1"/>
    <property type="molecule type" value="Genomic_DNA"/>
</dbReference>
<evidence type="ECO:0000256" key="3">
    <source>
        <dbReference type="ARBA" id="ARBA00038695"/>
    </source>
</evidence>
<keyword evidence="1" id="KW-0810">Translation regulation</keyword>
<evidence type="ECO:0000256" key="4">
    <source>
        <dbReference type="ARBA" id="ARBA00041148"/>
    </source>
</evidence>
<protein>
    <recommendedName>
        <fullName evidence="4">Ribosome hibernation promoting factor</fullName>
    </recommendedName>
    <alternativeName>
        <fullName evidence="5">Hibernation factor HPF</fullName>
    </alternativeName>
</protein>
<dbReference type="PANTHER" id="PTHR33231">
    <property type="entry name" value="30S RIBOSOMAL PROTEIN"/>
    <property type="match status" value="1"/>
</dbReference>
<dbReference type="SUPFAM" id="SSF69754">
    <property type="entry name" value="Ribosome binding protein Y (YfiA homologue)"/>
    <property type="match status" value="1"/>
</dbReference>
<sequence>MQISISGHHVDVTPAIRDYCNQKLEKLSRHHDRITSTNVILSVDKLIQKAEATVHVTGQDFFANSESENLYAAIDSLTDKLDRQLLKYKEKRSAHR</sequence>
<comment type="subunit">
    <text evidence="3">Associates exclusively with 100S ribosomes, which are dimers of 70S ribosomes.</text>
</comment>
<evidence type="ECO:0000256" key="1">
    <source>
        <dbReference type="ARBA" id="ARBA00022845"/>
    </source>
</evidence>
<dbReference type="InterPro" id="IPR036567">
    <property type="entry name" value="RHF-like"/>
</dbReference>
<organism evidence="6 7">
    <name type="scientific">Biformimicrobium ophioploci</name>
    <dbReference type="NCBI Taxonomy" id="3036711"/>
    <lineage>
        <taxon>Bacteria</taxon>
        <taxon>Pseudomonadati</taxon>
        <taxon>Pseudomonadota</taxon>
        <taxon>Gammaproteobacteria</taxon>
        <taxon>Cellvibrionales</taxon>
        <taxon>Microbulbiferaceae</taxon>
        <taxon>Biformimicrobium</taxon>
    </lineage>
</organism>
<proteinExistence type="inferred from homology"/>
<dbReference type="Gene3D" id="3.30.160.100">
    <property type="entry name" value="Ribosome hibernation promotion factor-like"/>
    <property type="match status" value="1"/>
</dbReference>
<dbReference type="InterPro" id="IPR050574">
    <property type="entry name" value="HPF/YfiA_ribosome-assoc"/>
</dbReference>
<dbReference type="InterPro" id="IPR003489">
    <property type="entry name" value="RHF/RaiA"/>
</dbReference>
<dbReference type="Pfam" id="PF02482">
    <property type="entry name" value="Ribosomal_S30AE"/>
    <property type="match status" value="1"/>
</dbReference>
<dbReference type="Proteomes" id="UP001224392">
    <property type="component" value="Unassembled WGS sequence"/>
</dbReference>
<evidence type="ECO:0000256" key="2">
    <source>
        <dbReference type="ARBA" id="ARBA00038434"/>
    </source>
</evidence>
<comment type="caution">
    <text evidence="6">The sequence shown here is derived from an EMBL/GenBank/DDBJ whole genome shotgun (WGS) entry which is preliminary data.</text>
</comment>